<dbReference type="SUPFAM" id="SSF48008">
    <property type="entry name" value="GntR ligand-binding domain-like"/>
    <property type="match status" value="1"/>
</dbReference>
<dbReference type="InterPro" id="IPR036388">
    <property type="entry name" value="WH-like_DNA-bd_sf"/>
</dbReference>
<protein>
    <submittedName>
        <fullName evidence="5">Transcriptional regulator, GntR family</fullName>
    </submittedName>
</protein>
<evidence type="ECO:0000313" key="5">
    <source>
        <dbReference type="EMBL" id="ADH64954.1"/>
    </source>
</evidence>
<feature type="domain" description="HTH gntR-type" evidence="4">
    <location>
        <begin position="8"/>
        <end position="75"/>
    </location>
</feature>
<dbReference type="Gene3D" id="1.10.10.10">
    <property type="entry name" value="Winged helix-like DNA-binding domain superfamily/Winged helix DNA-binding domain"/>
    <property type="match status" value="1"/>
</dbReference>
<organism evidence="5 6">
    <name type="scientific">Allomeiothermus silvanus (strain ATCC 700542 / DSM 9946 / NBRC 106475 / NCIMB 13440 / VI-R2)</name>
    <name type="common">Thermus silvanus</name>
    <dbReference type="NCBI Taxonomy" id="526227"/>
    <lineage>
        <taxon>Bacteria</taxon>
        <taxon>Thermotogati</taxon>
        <taxon>Deinococcota</taxon>
        <taxon>Deinococci</taxon>
        <taxon>Thermales</taxon>
        <taxon>Thermaceae</taxon>
        <taxon>Allomeiothermus</taxon>
    </lineage>
</organism>
<dbReference type="HOGENOM" id="CLU_017584_5_1_0"/>
<dbReference type="GO" id="GO:0043565">
    <property type="term" value="F:sequence-specific DNA binding"/>
    <property type="evidence" value="ECO:0007669"/>
    <property type="project" value="InterPro"/>
</dbReference>
<keyword evidence="6" id="KW-1185">Reference proteome</keyword>
<dbReference type="PRINTS" id="PR00035">
    <property type="entry name" value="HTHGNTR"/>
</dbReference>
<dbReference type="SMART" id="SM00895">
    <property type="entry name" value="FCD"/>
    <property type="match status" value="1"/>
</dbReference>
<dbReference type="Gene3D" id="1.20.120.530">
    <property type="entry name" value="GntR ligand-binding domain-like"/>
    <property type="match status" value="1"/>
</dbReference>
<evidence type="ECO:0000256" key="3">
    <source>
        <dbReference type="ARBA" id="ARBA00023163"/>
    </source>
</evidence>
<evidence type="ECO:0000259" key="4">
    <source>
        <dbReference type="PROSITE" id="PS50949"/>
    </source>
</evidence>
<dbReference type="InterPro" id="IPR008920">
    <property type="entry name" value="TF_FadR/GntR_C"/>
</dbReference>
<dbReference type="PROSITE" id="PS50949">
    <property type="entry name" value="HTH_GNTR"/>
    <property type="match status" value="1"/>
</dbReference>
<dbReference type="CDD" id="cd07377">
    <property type="entry name" value="WHTH_GntR"/>
    <property type="match status" value="1"/>
</dbReference>
<dbReference type="STRING" id="526227.Mesil_3123"/>
<keyword evidence="3" id="KW-0804">Transcription</keyword>
<dbReference type="RefSeq" id="WP_013159482.1">
    <property type="nucleotide sequence ID" value="NC_014212.1"/>
</dbReference>
<evidence type="ECO:0000256" key="2">
    <source>
        <dbReference type="ARBA" id="ARBA00023125"/>
    </source>
</evidence>
<dbReference type="KEGG" id="msv:Mesil_3123"/>
<dbReference type="AlphaFoldDB" id="D7BE96"/>
<proteinExistence type="predicted"/>
<accession>D7BE96</accession>
<dbReference type="PANTHER" id="PTHR43537">
    <property type="entry name" value="TRANSCRIPTIONAL REGULATOR, GNTR FAMILY"/>
    <property type="match status" value="1"/>
</dbReference>
<dbReference type="Pfam" id="PF00392">
    <property type="entry name" value="GntR"/>
    <property type="match status" value="1"/>
</dbReference>
<keyword evidence="2" id="KW-0238">DNA-binding</keyword>
<reference evidence="5 6" key="1">
    <citation type="journal article" date="2010" name="Stand. Genomic Sci.">
        <title>Complete genome sequence of Meiothermus silvanus type strain (VI-R2).</title>
        <authorList>
            <person name="Sikorski J."/>
            <person name="Tindall B.J."/>
            <person name="Lowry S."/>
            <person name="Lucas S."/>
            <person name="Nolan M."/>
            <person name="Copeland A."/>
            <person name="Glavina Del Rio T."/>
            <person name="Tice H."/>
            <person name="Cheng J.F."/>
            <person name="Han C."/>
            <person name="Pitluck S."/>
            <person name="Liolios K."/>
            <person name="Ivanova N."/>
            <person name="Mavromatis K."/>
            <person name="Mikhailova N."/>
            <person name="Pati A."/>
            <person name="Goodwin L."/>
            <person name="Chen A."/>
            <person name="Palaniappan K."/>
            <person name="Land M."/>
            <person name="Hauser L."/>
            <person name="Chang Y.J."/>
            <person name="Jeffries C.D."/>
            <person name="Rohde M."/>
            <person name="Goker M."/>
            <person name="Woyke T."/>
            <person name="Bristow J."/>
            <person name="Eisen J.A."/>
            <person name="Markowitz V."/>
            <person name="Hugenholtz P."/>
            <person name="Kyrpides N.C."/>
            <person name="Klenk H.P."/>
            <person name="Lapidus A."/>
        </authorList>
    </citation>
    <scope>NUCLEOTIDE SEQUENCE [LARGE SCALE GENOMIC DNA]</scope>
    <source>
        <strain evidence="6">ATCC 700542 / DSM 9946 / VI-R2</strain>
    </source>
</reference>
<dbReference type="GO" id="GO:0003700">
    <property type="term" value="F:DNA-binding transcription factor activity"/>
    <property type="evidence" value="ECO:0007669"/>
    <property type="project" value="InterPro"/>
</dbReference>
<keyword evidence="1" id="KW-0805">Transcription regulation</keyword>
<evidence type="ECO:0000313" key="6">
    <source>
        <dbReference type="Proteomes" id="UP000001916"/>
    </source>
</evidence>
<dbReference type="InterPro" id="IPR000485">
    <property type="entry name" value="AsnC-type_HTH_dom"/>
</dbReference>
<dbReference type="InterPro" id="IPR000524">
    <property type="entry name" value="Tscrpt_reg_HTH_GntR"/>
</dbReference>
<dbReference type="Pfam" id="PF07729">
    <property type="entry name" value="FCD"/>
    <property type="match status" value="1"/>
</dbReference>
<dbReference type="OrthoDB" id="9781630at2"/>
<gene>
    <name evidence="5" type="ordered locus">Mesil_3123</name>
</gene>
<dbReference type="eggNOG" id="COG1802">
    <property type="taxonomic scope" value="Bacteria"/>
</dbReference>
<dbReference type="Proteomes" id="UP000001916">
    <property type="component" value="Chromosome"/>
</dbReference>
<dbReference type="InterPro" id="IPR036390">
    <property type="entry name" value="WH_DNA-bd_sf"/>
</dbReference>
<dbReference type="SMART" id="SM00345">
    <property type="entry name" value="HTH_GNTR"/>
    <property type="match status" value="1"/>
</dbReference>
<sequence length="219" mass="24868">MTEFQRPRSVREAAYAHLREAILGGRLVPGERISEPGLAETLGISRTPVREALQRLAQEGLVELVPAKGARVRVLRPEEVREVYEVRALLEAEAARLAARHASLDELSHLAGLLAALDSIPRECYLEQMQVDFEFHTRLVEAAHNRTLARIYGDLRSSLALVRSFQQTLSQHPKTRQQHQNILHALRQRDPEQAALAAREHVLYFRDIVTRAIKEPSWT</sequence>
<dbReference type="PRINTS" id="PR00033">
    <property type="entry name" value="HTHASNC"/>
</dbReference>
<dbReference type="SUPFAM" id="SSF46785">
    <property type="entry name" value="Winged helix' DNA-binding domain"/>
    <property type="match status" value="1"/>
</dbReference>
<dbReference type="EMBL" id="CP002042">
    <property type="protein sequence ID" value="ADH64954.1"/>
    <property type="molecule type" value="Genomic_DNA"/>
</dbReference>
<dbReference type="PANTHER" id="PTHR43537:SF24">
    <property type="entry name" value="GLUCONATE OPERON TRANSCRIPTIONAL REPRESSOR"/>
    <property type="match status" value="1"/>
</dbReference>
<dbReference type="InterPro" id="IPR011711">
    <property type="entry name" value="GntR_C"/>
</dbReference>
<name>D7BE96_ALLS1</name>
<evidence type="ECO:0000256" key="1">
    <source>
        <dbReference type="ARBA" id="ARBA00023015"/>
    </source>
</evidence>